<dbReference type="AlphaFoldDB" id="A0A7L8ACL9"/>
<dbReference type="GO" id="GO:0006508">
    <property type="term" value="P:proteolysis"/>
    <property type="evidence" value="ECO:0007669"/>
    <property type="project" value="InterPro"/>
</dbReference>
<feature type="transmembrane region" description="Helical" evidence="1">
    <location>
        <begin position="484"/>
        <end position="504"/>
    </location>
</feature>
<feature type="transmembrane region" description="Helical" evidence="1">
    <location>
        <begin position="363"/>
        <end position="383"/>
    </location>
</feature>
<evidence type="ECO:0000313" key="4">
    <source>
        <dbReference type="Proteomes" id="UP000516764"/>
    </source>
</evidence>
<organism evidence="3 4">
    <name type="scientific">Polaribacter haliotis</name>
    <dbReference type="NCBI Taxonomy" id="1888915"/>
    <lineage>
        <taxon>Bacteria</taxon>
        <taxon>Pseudomonadati</taxon>
        <taxon>Bacteroidota</taxon>
        <taxon>Flavobacteriia</taxon>
        <taxon>Flavobacteriales</taxon>
        <taxon>Flavobacteriaceae</taxon>
    </lineage>
</organism>
<dbReference type="InterPro" id="IPR045175">
    <property type="entry name" value="M28_fam"/>
</dbReference>
<dbReference type="Proteomes" id="UP000516764">
    <property type="component" value="Chromosome"/>
</dbReference>
<feature type="domain" description="Peptidase M28" evidence="2">
    <location>
        <begin position="101"/>
        <end position="291"/>
    </location>
</feature>
<feature type="transmembrane region" description="Helical" evidence="1">
    <location>
        <begin position="542"/>
        <end position="560"/>
    </location>
</feature>
<dbReference type="PANTHER" id="PTHR12147:SF26">
    <property type="entry name" value="PEPTIDASE M28 DOMAIN-CONTAINING PROTEIN"/>
    <property type="match status" value="1"/>
</dbReference>
<dbReference type="OrthoDB" id="9778250at2"/>
<dbReference type="KEGG" id="phal:H9I45_10360"/>
<dbReference type="Gene3D" id="3.40.630.10">
    <property type="entry name" value="Zn peptidases"/>
    <property type="match status" value="1"/>
</dbReference>
<reference evidence="3 4" key="1">
    <citation type="journal article" date="2016" name="Int. J. Syst. Evol. Microbiol.">
        <title>Polaribacter haliotis sp. nov., isolated from the gut of abalone Haliotis discus hannai.</title>
        <authorList>
            <person name="Kim Y.O."/>
            <person name="Park I.S."/>
            <person name="Park S."/>
            <person name="Nam B.H."/>
            <person name="Park J.M."/>
            <person name="Kim D.G."/>
            <person name="Yoon J.H."/>
        </authorList>
    </citation>
    <scope>NUCLEOTIDE SEQUENCE [LARGE SCALE GENOMIC DNA]</scope>
    <source>
        <strain evidence="3 4">KCTC 52418</strain>
    </source>
</reference>
<proteinExistence type="predicted"/>
<feature type="transmembrane region" description="Helical" evidence="1">
    <location>
        <begin position="510"/>
        <end position="530"/>
    </location>
</feature>
<feature type="transmembrane region" description="Helical" evidence="1">
    <location>
        <begin position="329"/>
        <end position="351"/>
    </location>
</feature>
<keyword evidence="1" id="KW-1133">Transmembrane helix</keyword>
<evidence type="ECO:0000259" key="2">
    <source>
        <dbReference type="Pfam" id="PF04389"/>
    </source>
</evidence>
<dbReference type="GO" id="GO:0008235">
    <property type="term" value="F:metalloexopeptidase activity"/>
    <property type="evidence" value="ECO:0007669"/>
    <property type="project" value="InterPro"/>
</dbReference>
<sequence>MKRFSTIVSVLIILGVIYWSFSDAKPSLESHTTNVETDFSIDNALQHLKNISKKAHFVGTEEHKEVQNYIKNELTKLGLETEIQTQTAINTKWFAATTTENIIARIKGSGNGKALMLLTHYDSNPHSSLGASDAGSGVVTILEGIRAFLAKNQTPKNDIIILISDAEELGLLGAQAFVDEHQWTKDVGLVLNFEARGSGGPSYMLMETNGKNSKLLSEFISAKPNYPATNSLMYSIYKELPNDTDLTVFREGANINGFNFAFIGDHFDYHTAQDSYERLDRETLLHQADYFTTTLNYFSNSNLTNLNSDEDFVYVNFPFIKLLNYPFSWVFPMLIIALLLFIILLFFGFSLNKISVKGVLKGFVPFLVSLILCGGISFGLWKLLLLIHPHYADILHGFTYNGYTYILAFVFLNLWLLFTIYKKTSKEEKTTNLLIAPIFIWFIINFIINSYLKGAGFFIIPVFSGLLILSISIFLDLEDKSKRILFTILSIPTIYIFAPLVKMFPVGLGLKILFVSAVFIVLVFGLMVLTFHQKKSFWTQKWSGILAILFFGIATYNSGFSIDNKKPNSLVYIQNSDAKTAYFGTYNNTLDSYTEQIFKDDFVKGGIENAETKSKYNTRFKFHKKTTFKNISSAEISIEIDTIIGAKRFLELAVIPNRKINKIEFLTKNALKIQQFKVNDVLVNNGKSYEVKNGTFLIYHLGNEDEEVVLSFAIKATEKLDLVINEISNDLLSNENFNIKPRTEEMMPMPFVTNDAIIITKKLKL</sequence>
<keyword evidence="1" id="KW-0472">Membrane</keyword>
<keyword evidence="1" id="KW-0812">Transmembrane</keyword>
<dbReference type="PANTHER" id="PTHR12147">
    <property type="entry name" value="METALLOPEPTIDASE M28 FAMILY MEMBER"/>
    <property type="match status" value="1"/>
</dbReference>
<dbReference type="RefSeq" id="WP_088352427.1">
    <property type="nucleotide sequence ID" value="NZ_CP061813.1"/>
</dbReference>
<dbReference type="InterPro" id="IPR007484">
    <property type="entry name" value="Peptidase_M28"/>
</dbReference>
<feature type="transmembrane region" description="Helical" evidence="1">
    <location>
        <begin position="458"/>
        <end position="477"/>
    </location>
</feature>
<gene>
    <name evidence="3" type="ORF">H9I45_10360</name>
</gene>
<accession>A0A7L8ACL9</accession>
<protein>
    <submittedName>
        <fullName evidence="3">M28 family peptidase</fullName>
    </submittedName>
</protein>
<evidence type="ECO:0000313" key="3">
    <source>
        <dbReference type="EMBL" id="QOD59753.1"/>
    </source>
</evidence>
<keyword evidence="4" id="KW-1185">Reference proteome</keyword>
<evidence type="ECO:0000256" key="1">
    <source>
        <dbReference type="SAM" id="Phobius"/>
    </source>
</evidence>
<dbReference type="SUPFAM" id="SSF53187">
    <property type="entry name" value="Zn-dependent exopeptidases"/>
    <property type="match status" value="1"/>
</dbReference>
<dbReference type="EMBL" id="CP061813">
    <property type="protein sequence ID" value="QOD59753.1"/>
    <property type="molecule type" value="Genomic_DNA"/>
</dbReference>
<name>A0A7L8ACL9_9FLAO</name>
<feature type="transmembrane region" description="Helical" evidence="1">
    <location>
        <begin position="433"/>
        <end position="452"/>
    </location>
</feature>
<feature type="transmembrane region" description="Helical" evidence="1">
    <location>
        <begin position="403"/>
        <end position="421"/>
    </location>
</feature>
<dbReference type="Pfam" id="PF04389">
    <property type="entry name" value="Peptidase_M28"/>
    <property type="match status" value="1"/>
</dbReference>